<dbReference type="InterPro" id="IPR001360">
    <property type="entry name" value="Glyco_hydro_1"/>
</dbReference>
<accession>A0A852YU33</accession>
<evidence type="ECO:0000256" key="4">
    <source>
        <dbReference type="RuleBase" id="RU003690"/>
    </source>
</evidence>
<keyword evidence="6" id="KW-1185">Reference proteome</keyword>
<keyword evidence="3" id="KW-0326">Glycosidase</keyword>
<keyword evidence="2" id="KW-0378">Hydrolase</keyword>
<name>A0A852YU33_9ACTN</name>
<dbReference type="Proteomes" id="UP000548304">
    <property type="component" value="Unassembled WGS sequence"/>
</dbReference>
<dbReference type="PANTHER" id="PTHR10353:SF36">
    <property type="entry name" value="LP05116P"/>
    <property type="match status" value="1"/>
</dbReference>
<organism evidence="5 6">
    <name type="scientific">Actinopolyspora biskrensis</name>
    <dbReference type="NCBI Taxonomy" id="1470178"/>
    <lineage>
        <taxon>Bacteria</taxon>
        <taxon>Bacillati</taxon>
        <taxon>Actinomycetota</taxon>
        <taxon>Actinomycetes</taxon>
        <taxon>Actinopolysporales</taxon>
        <taxon>Actinopolysporaceae</taxon>
        <taxon>Actinopolyspora</taxon>
    </lineage>
</organism>
<evidence type="ECO:0000313" key="6">
    <source>
        <dbReference type="Proteomes" id="UP000548304"/>
    </source>
</evidence>
<evidence type="ECO:0000313" key="5">
    <source>
        <dbReference type="EMBL" id="NYH77590.1"/>
    </source>
</evidence>
<dbReference type="SUPFAM" id="SSF51445">
    <property type="entry name" value="(Trans)glycosidases"/>
    <property type="match status" value="1"/>
</dbReference>
<evidence type="ECO:0000256" key="1">
    <source>
        <dbReference type="ARBA" id="ARBA00010838"/>
    </source>
</evidence>
<dbReference type="EMBL" id="JACBYW010000001">
    <property type="protein sequence ID" value="NYH77590.1"/>
    <property type="molecule type" value="Genomic_DNA"/>
</dbReference>
<protein>
    <submittedName>
        <fullName evidence="5">Beta-glucosidase/6-phospho-beta-glucosidase/beta-galactosidase</fullName>
    </submittedName>
</protein>
<dbReference type="GO" id="GO:0005829">
    <property type="term" value="C:cytosol"/>
    <property type="evidence" value="ECO:0007669"/>
    <property type="project" value="TreeGrafter"/>
</dbReference>
<dbReference type="PANTHER" id="PTHR10353">
    <property type="entry name" value="GLYCOSYL HYDROLASE"/>
    <property type="match status" value="1"/>
</dbReference>
<comment type="similarity">
    <text evidence="1 4">Belongs to the glycosyl hydrolase 1 family.</text>
</comment>
<dbReference type="GO" id="GO:0016052">
    <property type="term" value="P:carbohydrate catabolic process"/>
    <property type="evidence" value="ECO:0007669"/>
    <property type="project" value="TreeGrafter"/>
</dbReference>
<evidence type="ECO:0000256" key="3">
    <source>
        <dbReference type="ARBA" id="ARBA00023295"/>
    </source>
</evidence>
<dbReference type="InterPro" id="IPR017853">
    <property type="entry name" value="GH"/>
</dbReference>
<evidence type="ECO:0000256" key="2">
    <source>
        <dbReference type="ARBA" id="ARBA00022801"/>
    </source>
</evidence>
<dbReference type="Pfam" id="PF00232">
    <property type="entry name" value="Glyco_hydro_1"/>
    <property type="match status" value="1"/>
</dbReference>
<proteinExistence type="inferred from homology"/>
<gene>
    <name evidence="5" type="ORF">FHR84_000904</name>
</gene>
<dbReference type="AlphaFoldDB" id="A0A852YU33"/>
<comment type="caution">
    <text evidence="5">The sequence shown here is derived from an EMBL/GenBank/DDBJ whole genome shotgun (WGS) entry which is preliminary data.</text>
</comment>
<reference evidence="5 6" key="1">
    <citation type="submission" date="2020-07" db="EMBL/GenBank/DDBJ databases">
        <title>Genomic Encyclopedia of Type Strains, Phase III (KMG-III): the genomes of soil and plant-associated and newly described type strains.</title>
        <authorList>
            <person name="Whitman W."/>
        </authorList>
    </citation>
    <scope>NUCLEOTIDE SEQUENCE [LARGE SCALE GENOMIC DNA]</scope>
    <source>
        <strain evidence="5 6">CECT 8576</strain>
    </source>
</reference>
<dbReference type="Gene3D" id="3.20.20.80">
    <property type="entry name" value="Glycosidases"/>
    <property type="match status" value="1"/>
</dbReference>
<dbReference type="GO" id="GO:0008422">
    <property type="term" value="F:beta-glucosidase activity"/>
    <property type="evidence" value="ECO:0007669"/>
    <property type="project" value="TreeGrafter"/>
</dbReference>
<sequence>MSDDVRLMSELGLRAYRFSIAWPRVRPAGCAVNGTGLDFYERLVDELLEHGIAPWPTLYHWDLPQELEDRGGWANRDTVYRFADYVGSVPRRLGDRVSNWTTLNEPWCAAFLGYAAGVHAPGRTDPRAAVAAGHHLLLAHGQGREVIRGHAPGAGAGITLNPFPVHPNDPEDAADVEAEQSAPFIGQQVVAAAQVRQARAGTVGVRVEGPPGHEATANRVGARCVRPVPYGAQRSAEGISHSLCRHRSTT</sequence>